<dbReference type="Proteomes" id="UP000219193">
    <property type="component" value="Unassembled WGS sequence"/>
</dbReference>
<evidence type="ECO:0000313" key="1">
    <source>
        <dbReference type="EMBL" id="SOC79808.1"/>
    </source>
</evidence>
<organism evidence="1 2">
    <name type="scientific">Salinimicrobium sediminis</name>
    <dbReference type="NCBI Taxonomy" id="1343891"/>
    <lineage>
        <taxon>Bacteria</taxon>
        <taxon>Pseudomonadati</taxon>
        <taxon>Bacteroidota</taxon>
        <taxon>Flavobacteriia</taxon>
        <taxon>Flavobacteriales</taxon>
        <taxon>Flavobacteriaceae</taxon>
        <taxon>Salinimicrobium</taxon>
    </lineage>
</organism>
<evidence type="ECO:0000313" key="2">
    <source>
        <dbReference type="Proteomes" id="UP000219193"/>
    </source>
</evidence>
<proteinExistence type="predicted"/>
<keyword evidence="2" id="KW-1185">Reference proteome</keyword>
<sequence length="188" mass="22387">MDSSRKEKLRLETAEAYKAVGEFVVQFEHLSYAMKNKIRHIIGMSKAIDVLLEPYTFRQTIDVLKKLISLRTETWKKDHPDIELYKLLMKDLNKLNNDRNTTIHSMWYIGWSGDKTETTSEFYGHKFNGSIKNSSTKEIRYLTEKCKNLHSVFWTLWSVDDPRIKRDFMFADIYSRSENGFWSRKNIK</sequence>
<reference evidence="2" key="1">
    <citation type="submission" date="2017-09" db="EMBL/GenBank/DDBJ databases">
        <authorList>
            <person name="Varghese N."/>
            <person name="Submissions S."/>
        </authorList>
    </citation>
    <scope>NUCLEOTIDE SEQUENCE [LARGE SCALE GENOMIC DNA]</scope>
    <source>
        <strain evidence="2">CGMCC 1.12641</strain>
    </source>
</reference>
<evidence type="ECO:0008006" key="3">
    <source>
        <dbReference type="Google" id="ProtNLM"/>
    </source>
</evidence>
<accession>A0A285X3F0</accession>
<name>A0A285X3F0_9FLAO</name>
<dbReference type="RefSeq" id="WP_097055512.1">
    <property type="nucleotide sequence ID" value="NZ_OCMF01000001.1"/>
</dbReference>
<dbReference type="EMBL" id="OCMF01000001">
    <property type="protein sequence ID" value="SOC79808.1"/>
    <property type="molecule type" value="Genomic_DNA"/>
</dbReference>
<dbReference type="AlphaFoldDB" id="A0A285X3F0"/>
<protein>
    <recommendedName>
        <fullName evidence="3">Cthe-2314-like HEPN domain-containing protein</fullName>
    </recommendedName>
</protein>
<gene>
    <name evidence="1" type="ORF">SAMN06296241_1345</name>
</gene>